<dbReference type="InterPro" id="IPR008407">
    <property type="entry name" value="Brnchd-chn_aa_trnsp_AzlD"/>
</dbReference>
<dbReference type="EMBL" id="JABBVZ010000022">
    <property type="protein sequence ID" value="NMP22382.1"/>
    <property type="molecule type" value="Genomic_DNA"/>
</dbReference>
<evidence type="ECO:0000256" key="1">
    <source>
        <dbReference type="SAM" id="Phobius"/>
    </source>
</evidence>
<organism evidence="2 3">
    <name type="scientific">Sulfobacillus harzensis</name>
    <dbReference type="NCBI Taxonomy" id="2729629"/>
    <lineage>
        <taxon>Bacteria</taxon>
        <taxon>Bacillati</taxon>
        <taxon>Bacillota</taxon>
        <taxon>Clostridia</taxon>
        <taxon>Eubacteriales</taxon>
        <taxon>Clostridiales Family XVII. Incertae Sedis</taxon>
        <taxon>Sulfobacillus</taxon>
    </lineage>
</organism>
<feature type="transmembrane region" description="Helical" evidence="1">
    <location>
        <begin position="77"/>
        <end position="96"/>
    </location>
</feature>
<dbReference type="Pfam" id="PF05437">
    <property type="entry name" value="AzlD"/>
    <property type="match status" value="1"/>
</dbReference>
<name>A0A7Y0Q2D8_9FIRM</name>
<keyword evidence="1" id="KW-1133">Transmembrane helix</keyword>
<dbReference type="RefSeq" id="WP_169098643.1">
    <property type="nucleotide sequence ID" value="NZ_JABBVZ010000022.1"/>
</dbReference>
<sequence>MPWSWLVIVGALGYAQRSLPWMLASRHPLPKAVVQWLRFVAPAAFATLMVEDLAHFTVPAMAAIVAAGLISWRTRNLGFAVVGALVVSVGLQALGLS</sequence>
<keyword evidence="1" id="KW-0472">Membrane</keyword>
<evidence type="ECO:0000313" key="3">
    <source>
        <dbReference type="Proteomes" id="UP000533476"/>
    </source>
</evidence>
<dbReference type="AlphaFoldDB" id="A0A7Y0Q2D8"/>
<keyword evidence="3" id="KW-1185">Reference proteome</keyword>
<keyword evidence="1" id="KW-0812">Transmembrane</keyword>
<evidence type="ECO:0000313" key="2">
    <source>
        <dbReference type="EMBL" id="NMP22382.1"/>
    </source>
</evidence>
<gene>
    <name evidence="2" type="ORF">HIJ39_08460</name>
</gene>
<feature type="transmembrane region" description="Helical" evidence="1">
    <location>
        <begin position="53"/>
        <end position="70"/>
    </location>
</feature>
<protein>
    <submittedName>
        <fullName evidence="2">AzlD domain-containing protein</fullName>
    </submittedName>
</protein>
<accession>A0A7Y0Q2D8</accession>
<reference evidence="2 3" key="1">
    <citation type="submission" date="2020-04" db="EMBL/GenBank/DDBJ databases">
        <authorList>
            <person name="Zhang R."/>
            <person name="Schippers A."/>
        </authorList>
    </citation>
    <scope>NUCLEOTIDE SEQUENCE [LARGE SCALE GENOMIC DNA]</scope>
    <source>
        <strain evidence="2 3">DSM 109850</strain>
    </source>
</reference>
<dbReference type="Proteomes" id="UP000533476">
    <property type="component" value="Unassembled WGS sequence"/>
</dbReference>
<comment type="caution">
    <text evidence="2">The sequence shown here is derived from an EMBL/GenBank/DDBJ whole genome shotgun (WGS) entry which is preliminary data.</text>
</comment>
<proteinExistence type="predicted"/>